<dbReference type="InterPro" id="IPR022025">
    <property type="entry name" value="Amidoligase_2"/>
</dbReference>
<protein>
    <recommendedName>
        <fullName evidence="3">Amidoligase</fullName>
    </recommendedName>
</protein>
<evidence type="ECO:0000313" key="1">
    <source>
        <dbReference type="EMBL" id="REK75029.1"/>
    </source>
</evidence>
<dbReference type="OrthoDB" id="5380364at2"/>
<gene>
    <name evidence="1" type="ORF">DX130_15445</name>
</gene>
<proteinExistence type="predicted"/>
<evidence type="ECO:0000313" key="2">
    <source>
        <dbReference type="Proteomes" id="UP000261905"/>
    </source>
</evidence>
<sequence length="305" mass="34260">MTNMWPKLVDWKNLTFGVEIEFAGGQPEQLELLPGWIMSLDERQLDESGLESGSELKPPPLLWAEREQIGIMLNRLQAQGATVNWSCGLHVHVGLKPWGQNIVPPLLNAALQYQDAIQKLLATSPHRLIFCPPVTQEMRDRYETSPEEESVRLFGRPQSHRCGINTAAWFDMGTVEIRYPNASLAYEEILATVELCLRFVAAIGEDRSLSSTPKELAMQLGAPLGGYPPPLPPPRWFHERTWLENSLIPVLSAMAGDLVQDGEIHHILPVPDGLLLAIEDRDGHLSKFIIQPPATEWKVLRHIIE</sequence>
<dbReference type="SUPFAM" id="SSF55931">
    <property type="entry name" value="Glutamine synthetase/guanido kinase"/>
    <property type="match status" value="1"/>
</dbReference>
<keyword evidence="2" id="KW-1185">Reference proteome</keyword>
<dbReference type="EMBL" id="QUBQ01000002">
    <property type="protein sequence ID" value="REK75029.1"/>
    <property type="molecule type" value="Genomic_DNA"/>
</dbReference>
<dbReference type="InterPro" id="IPR014746">
    <property type="entry name" value="Gln_synth/guanido_kin_cat_dom"/>
</dbReference>
<dbReference type="Proteomes" id="UP000261905">
    <property type="component" value="Unassembled WGS sequence"/>
</dbReference>
<reference evidence="1 2" key="1">
    <citation type="submission" date="2018-08" db="EMBL/GenBank/DDBJ databases">
        <title>Paenibacillus sp. M4BSY-1, whole genome shotgun sequence.</title>
        <authorList>
            <person name="Tuo L."/>
        </authorList>
    </citation>
    <scope>NUCLEOTIDE SEQUENCE [LARGE SCALE GENOMIC DNA]</scope>
    <source>
        <strain evidence="1 2">M4BSY-1</strain>
    </source>
</reference>
<dbReference type="Pfam" id="PF12224">
    <property type="entry name" value="Amidoligase_2"/>
    <property type="match status" value="1"/>
</dbReference>
<dbReference type="GO" id="GO:0003824">
    <property type="term" value="F:catalytic activity"/>
    <property type="evidence" value="ECO:0007669"/>
    <property type="project" value="InterPro"/>
</dbReference>
<dbReference type="AlphaFoldDB" id="A0A371PGF3"/>
<comment type="caution">
    <text evidence="1">The sequence shown here is derived from an EMBL/GenBank/DDBJ whole genome shotgun (WGS) entry which is preliminary data.</text>
</comment>
<name>A0A371PGF3_9BACL</name>
<organism evidence="1 2">
    <name type="scientific">Paenibacillus paeoniae</name>
    <dbReference type="NCBI Taxonomy" id="2292705"/>
    <lineage>
        <taxon>Bacteria</taxon>
        <taxon>Bacillati</taxon>
        <taxon>Bacillota</taxon>
        <taxon>Bacilli</taxon>
        <taxon>Bacillales</taxon>
        <taxon>Paenibacillaceae</taxon>
        <taxon>Paenibacillus</taxon>
    </lineage>
</organism>
<accession>A0A371PGF3</accession>
<evidence type="ECO:0008006" key="3">
    <source>
        <dbReference type="Google" id="ProtNLM"/>
    </source>
</evidence>